<keyword evidence="4" id="KW-1185">Reference proteome</keyword>
<evidence type="ECO:0000313" key="4">
    <source>
        <dbReference type="Proteomes" id="UP001642360"/>
    </source>
</evidence>
<organism evidence="3 4">
    <name type="scientific">Ilex paraguariensis</name>
    <name type="common">yerba mate</name>
    <dbReference type="NCBI Taxonomy" id="185542"/>
    <lineage>
        <taxon>Eukaryota</taxon>
        <taxon>Viridiplantae</taxon>
        <taxon>Streptophyta</taxon>
        <taxon>Embryophyta</taxon>
        <taxon>Tracheophyta</taxon>
        <taxon>Spermatophyta</taxon>
        <taxon>Magnoliopsida</taxon>
        <taxon>eudicotyledons</taxon>
        <taxon>Gunneridae</taxon>
        <taxon>Pentapetalae</taxon>
        <taxon>asterids</taxon>
        <taxon>campanulids</taxon>
        <taxon>Aquifoliales</taxon>
        <taxon>Aquifoliaceae</taxon>
        <taxon>Ilex</taxon>
    </lineage>
</organism>
<reference evidence="3 4" key="1">
    <citation type="submission" date="2024-02" db="EMBL/GenBank/DDBJ databases">
        <authorList>
            <person name="Vignale AGUSTIN F."/>
            <person name="Sosa J E."/>
            <person name="Modenutti C."/>
        </authorList>
    </citation>
    <scope>NUCLEOTIDE SEQUENCE [LARGE SCALE GENOMIC DNA]</scope>
</reference>
<dbReference type="Pfam" id="PF25333">
    <property type="entry name" value="DUF2921_N"/>
    <property type="match status" value="1"/>
</dbReference>
<protein>
    <recommendedName>
        <fullName evidence="2">DUF2921 domain-containing protein</fullName>
    </recommendedName>
</protein>
<accession>A0ABC8SB51</accession>
<comment type="caution">
    <text evidence="3">The sequence shown here is derived from an EMBL/GenBank/DDBJ whole genome shotgun (WGS) entry which is preliminary data.</text>
</comment>
<sequence length="482" mass="54813">MKTQCLIISLWTLLELFGFSWAVSGEEFVFPNEPSVVYTYNRFVEIEKQCSSFLSSASELKPDDSRGYRLKNELSFFDGDWEQEIGGAPLMPFDNSDMPRDSVSLTSLRKLVSFEVNDVNSVYQFKNTKSIHLRTSIVEVEIIESNDAPLSVSGEEFVFPNEPSVVYTYNRFVEIEKQCSSFLSSASELKPDDSRGYRLKNELSFFDGDWEQEIGGAPLMPFDNSDMPRDSVSLTSLRKLVSFEVNDVNSVYQFKNTVSLNGVLSVGISRNGSFLPESYAKFQMSPYMSALQINFQGVYMEIEENGGQHLTCLLGNSTLPIGNYDDYFSDLTNTFGGTYYHEILLLSPQTKYLFSPEELKSRTCNPSPLQKEMVEDGVKMFDGPEFCKVLRHLANEVYDVAPQWRFGSGNDDLSRLGPSCLSGRLRLLIGVMTVLGSLCRMSCVNRKQLKMRTKTQWFLQYLEYFLPPWKNMRQHGGLVSRA</sequence>
<evidence type="ECO:0000259" key="2">
    <source>
        <dbReference type="Pfam" id="PF25333"/>
    </source>
</evidence>
<dbReference type="AlphaFoldDB" id="A0ABC8SB51"/>
<keyword evidence="1" id="KW-0732">Signal</keyword>
<evidence type="ECO:0000256" key="1">
    <source>
        <dbReference type="SAM" id="SignalP"/>
    </source>
</evidence>
<dbReference type="Proteomes" id="UP001642360">
    <property type="component" value="Unassembled WGS sequence"/>
</dbReference>
<gene>
    <name evidence="3" type="ORF">ILEXP_LOCUS22757</name>
</gene>
<dbReference type="EMBL" id="CAUOFW020002525">
    <property type="protein sequence ID" value="CAK9154439.1"/>
    <property type="molecule type" value="Genomic_DNA"/>
</dbReference>
<proteinExistence type="predicted"/>
<name>A0ABC8SB51_9AQUA</name>
<feature type="chain" id="PRO_5044894565" description="DUF2921 domain-containing protein" evidence="1">
    <location>
        <begin position="23"/>
        <end position="482"/>
    </location>
</feature>
<dbReference type="InterPro" id="IPR057425">
    <property type="entry name" value="DUF2921_N"/>
</dbReference>
<feature type="signal peptide" evidence="1">
    <location>
        <begin position="1"/>
        <end position="22"/>
    </location>
</feature>
<evidence type="ECO:0000313" key="3">
    <source>
        <dbReference type="EMBL" id="CAK9154439.1"/>
    </source>
</evidence>
<feature type="domain" description="DUF2921" evidence="2">
    <location>
        <begin position="177"/>
        <end position="320"/>
    </location>
</feature>